<dbReference type="HOGENOM" id="CLU_3215040_0_0_11"/>
<dbReference type="EMBL" id="ACEB01000020">
    <property type="protein sequence ID" value="EEG27153.1"/>
    <property type="molecule type" value="Genomic_DNA"/>
</dbReference>
<dbReference type="AlphaFoldDB" id="C0E2L8"/>
<dbReference type="Proteomes" id="UP000006247">
    <property type="component" value="Unassembled WGS sequence"/>
</dbReference>
<evidence type="ECO:0000313" key="2">
    <source>
        <dbReference type="Proteomes" id="UP000006247"/>
    </source>
</evidence>
<protein>
    <submittedName>
        <fullName evidence="1">Uncharacterized protein</fullName>
    </submittedName>
</protein>
<comment type="caution">
    <text evidence="1">The sequence shown here is derived from an EMBL/GenBank/DDBJ whole genome shotgun (WGS) entry which is preliminary data.</text>
</comment>
<evidence type="ECO:0000313" key="1">
    <source>
        <dbReference type="EMBL" id="EEG27153.1"/>
    </source>
</evidence>
<organism evidence="1 2">
    <name type="scientific">Corynebacterium matruchotii ATCC 33806</name>
    <dbReference type="NCBI Taxonomy" id="566549"/>
    <lineage>
        <taxon>Bacteria</taxon>
        <taxon>Bacillati</taxon>
        <taxon>Actinomycetota</taxon>
        <taxon>Actinomycetes</taxon>
        <taxon>Mycobacteriales</taxon>
        <taxon>Corynebacteriaceae</taxon>
        <taxon>Corynebacterium</taxon>
    </lineage>
</organism>
<accession>C0E2L8</accession>
<name>C0E2L8_9CORY</name>
<reference evidence="1 2" key="1">
    <citation type="submission" date="2009-01" db="EMBL/GenBank/DDBJ databases">
        <authorList>
            <person name="Fulton L."/>
            <person name="Clifton S."/>
            <person name="Chinwalla A.T."/>
            <person name="Mitreva M."/>
            <person name="Sodergren E."/>
            <person name="Weinstock G."/>
            <person name="Clifton S."/>
            <person name="Dooling D.J."/>
            <person name="Fulton B."/>
            <person name="Minx P."/>
            <person name="Pepin K.H."/>
            <person name="Johnson M."/>
            <person name="Bhonagiri V."/>
            <person name="Nash W.E."/>
            <person name="Mardis E.R."/>
            <person name="Wilson R.K."/>
        </authorList>
    </citation>
    <scope>NUCLEOTIDE SEQUENCE [LARGE SCALE GENOMIC DNA]</scope>
    <source>
        <strain evidence="1 2">ATCC 33806</strain>
    </source>
</reference>
<gene>
    <name evidence="1" type="ORF">CORMATOL_01223</name>
</gene>
<proteinExistence type="predicted"/>
<sequence>MLALLSNLNIFGILKMKSFVDSSWFTLCTKYHQQRCSKRCSKKL</sequence>